<dbReference type="InterPro" id="IPR020841">
    <property type="entry name" value="PKS_Beta-ketoAc_synthase_dom"/>
</dbReference>
<dbReference type="Pfam" id="PF02801">
    <property type="entry name" value="Ketoacyl-synt_C"/>
    <property type="match status" value="1"/>
</dbReference>
<dbReference type="Pfam" id="PF00109">
    <property type="entry name" value="ketoacyl-synt"/>
    <property type="match status" value="1"/>
</dbReference>
<evidence type="ECO:0000256" key="2">
    <source>
        <dbReference type="ARBA" id="ARBA00022679"/>
    </source>
</evidence>
<dbReference type="InterPro" id="IPR016039">
    <property type="entry name" value="Thiolase-like"/>
</dbReference>
<dbReference type="Gene3D" id="3.40.47.10">
    <property type="match status" value="2"/>
</dbReference>
<name>A0A3S4UDV2_9ACTN</name>
<sequence length="419" mass="43294">MAESAIVITGIGAQSAAGSGVDSLATALRLGTPLVSLTDPEDGLPVETGLRARLPGTLADAISQVGLDAAMAQVVRRVSARDPRYVGFSLLSVVEAAKEAHLDEVADRRRIAVIVAGDGMTLEAAHTMAKKHADSPLRVRPTYAHRMWATDLLGLVSDVVKTQGEGVVVSGASASGNLGIMTATRLLNDGAADVCLVVATMNELTNVEVMGFHALGTLARVASPAATSCRPFDVAHSGLVLGEGAATLILERRAHAEHRGRRALATVLSGASALHCTRQTQPSPEAERYVMQEALRRAGLDPGTVDLVSTHGTGTPAGDEAEAEAIRDVFDGEGPWIAATKAVLGHCLGAASALAAVACVLQIQEQTVFPSANLTQPLIPLRYAPKTAEPWRVGVAMVNAFAFGGLNTCVLLGPPGPCP</sequence>
<dbReference type="InterPro" id="IPR014031">
    <property type="entry name" value="Ketoacyl_synth_C"/>
</dbReference>
<dbReference type="GO" id="GO:0004315">
    <property type="term" value="F:3-oxoacyl-[acyl-carrier-protein] synthase activity"/>
    <property type="evidence" value="ECO:0007669"/>
    <property type="project" value="TreeGrafter"/>
</dbReference>
<dbReference type="EC" id="4.1.1.87" evidence="5"/>
<keyword evidence="6" id="KW-1185">Reference proteome</keyword>
<dbReference type="GO" id="GO:0016829">
    <property type="term" value="F:lyase activity"/>
    <property type="evidence" value="ECO:0007669"/>
    <property type="project" value="UniProtKB-KW"/>
</dbReference>
<dbReference type="EMBL" id="LR134406">
    <property type="protein sequence ID" value="VEH69695.1"/>
    <property type="molecule type" value="Genomic_DNA"/>
</dbReference>
<dbReference type="AlphaFoldDB" id="A0A3S4UDV2"/>
<dbReference type="InterPro" id="IPR000794">
    <property type="entry name" value="Beta-ketoacyl_synthase"/>
</dbReference>
<protein>
    <submittedName>
        <fullName evidence="5">Polyketide biosynthesis malonyl-ACP decarboxylase PksF</fullName>
        <ecNumber evidence="5">4.1.1.87</ecNumber>
    </submittedName>
</protein>
<dbReference type="PROSITE" id="PS52004">
    <property type="entry name" value="KS3_2"/>
    <property type="match status" value="1"/>
</dbReference>
<dbReference type="GO" id="GO:0006633">
    <property type="term" value="P:fatty acid biosynthetic process"/>
    <property type="evidence" value="ECO:0007669"/>
    <property type="project" value="TreeGrafter"/>
</dbReference>
<feature type="domain" description="Ketosynthase family 3 (KS3)" evidence="4">
    <location>
        <begin position="3"/>
        <end position="414"/>
    </location>
</feature>
<proteinExistence type="inferred from homology"/>
<evidence type="ECO:0000313" key="6">
    <source>
        <dbReference type="Proteomes" id="UP000273044"/>
    </source>
</evidence>
<evidence type="ECO:0000259" key="4">
    <source>
        <dbReference type="PROSITE" id="PS52004"/>
    </source>
</evidence>
<evidence type="ECO:0000256" key="3">
    <source>
        <dbReference type="RuleBase" id="RU003694"/>
    </source>
</evidence>
<keyword evidence="2 3" id="KW-0808">Transferase</keyword>
<dbReference type="GO" id="GO:0005829">
    <property type="term" value="C:cytosol"/>
    <property type="evidence" value="ECO:0007669"/>
    <property type="project" value="TreeGrafter"/>
</dbReference>
<dbReference type="Proteomes" id="UP000273044">
    <property type="component" value="Chromosome"/>
</dbReference>
<gene>
    <name evidence="5" type="primary">pksF</name>
    <name evidence="5" type="ORF">NCTC12967_00971</name>
</gene>
<dbReference type="SMART" id="SM00825">
    <property type="entry name" value="PKS_KS"/>
    <property type="match status" value="1"/>
</dbReference>
<evidence type="ECO:0000313" key="5">
    <source>
        <dbReference type="EMBL" id="VEH69695.1"/>
    </source>
</evidence>
<keyword evidence="5" id="KW-0456">Lyase</keyword>
<reference evidence="5 6" key="1">
    <citation type="submission" date="2018-12" db="EMBL/GenBank/DDBJ databases">
        <authorList>
            <consortium name="Pathogen Informatics"/>
        </authorList>
    </citation>
    <scope>NUCLEOTIDE SEQUENCE [LARGE SCALE GENOMIC DNA]</scope>
    <source>
        <strain evidence="5 6">NCTC12967</strain>
    </source>
</reference>
<accession>A0A3S4UDV2</accession>
<dbReference type="GeneID" id="64406452"/>
<dbReference type="RefSeq" id="WP_061787734.1">
    <property type="nucleotide sequence ID" value="NZ_LR134406.1"/>
</dbReference>
<comment type="similarity">
    <text evidence="1 3">Belongs to the thiolase-like superfamily. Beta-ketoacyl-ACP synthases family.</text>
</comment>
<dbReference type="PANTHER" id="PTHR11712">
    <property type="entry name" value="POLYKETIDE SYNTHASE-RELATED"/>
    <property type="match status" value="1"/>
</dbReference>
<organism evidence="5 6">
    <name type="scientific">Arachnia propionica</name>
    <dbReference type="NCBI Taxonomy" id="1750"/>
    <lineage>
        <taxon>Bacteria</taxon>
        <taxon>Bacillati</taxon>
        <taxon>Actinomycetota</taxon>
        <taxon>Actinomycetes</taxon>
        <taxon>Propionibacteriales</taxon>
        <taxon>Propionibacteriaceae</taxon>
        <taxon>Arachnia</taxon>
    </lineage>
</organism>
<dbReference type="PANTHER" id="PTHR11712:SF336">
    <property type="entry name" value="3-OXOACYL-[ACYL-CARRIER-PROTEIN] SYNTHASE, MITOCHONDRIAL"/>
    <property type="match status" value="1"/>
</dbReference>
<evidence type="ECO:0000256" key="1">
    <source>
        <dbReference type="ARBA" id="ARBA00008467"/>
    </source>
</evidence>
<dbReference type="InterPro" id="IPR014030">
    <property type="entry name" value="Ketoacyl_synth_N"/>
</dbReference>
<dbReference type="SUPFAM" id="SSF53901">
    <property type="entry name" value="Thiolase-like"/>
    <property type="match status" value="2"/>
</dbReference>